<protein>
    <recommendedName>
        <fullName evidence="3">HEXXH motif domain-containing protein</fullName>
    </recommendedName>
</protein>
<evidence type="ECO:0000313" key="1">
    <source>
        <dbReference type="EMBL" id="GAA1626220.1"/>
    </source>
</evidence>
<dbReference type="EMBL" id="BAAANE010000003">
    <property type="protein sequence ID" value="GAA1626220.1"/>
    <property type="molecule type" value="Genomic_DNA"/>
</dbReference>
<accession>A0ABN2F1G0</accession>
<sequence>MSVPFGSVGTASLAATESELSDGTPFGSYDYLSRNTSAEYVRLLALIAEQSPGAQTLLAAIEGREGAEPLFQDPLVRRTLEDGVLTLLRGLDAIDAATLSEVLLCAAAHAEAGERSMLDATARCVPLGSAPGHSFVWADDRPATVPGRRFVEEVLKRLPGFGIEVPTDEQVQLLDEGVHLALQVTPSLARSALSHLRTVVVGDFEGAGPPINALTAPGLSGVVFLSPHALSDRAAVAETLVHESIHLKFLDIEYVHALFPVGFRPYSSPRITPDWHQDDERYGGWPLDRLLTSMQVYLSLAVFFGLAAERRGDDFHAPDDCVARADRCATRATWLFTAAQDYLDHLSPAGREFVTWMGGMLALLRVT</sequence>
<proteinExistence type="predicted"/>
<keyword evidence="2" id="KW-1185">Reference proteome</keyword>
<gene>
    <name evidence="1" type="ORF">GCM10009744_12610</name>
</gene>
<organism evidence="1 2">
    <name type="scientific">Kribbella alba</name>
    <dbReference type="NCBI Taxonomy" id="190197"/>
    <lineage>
        <taxon>Bacteria</taxon>
        <taxon>Bacillati</taxon>
        <taxon>Actinomycetota</taxon>
        <taxon>Actinomycetes</taxon>
        <taxon>Propionibacteriales</taxon>
        <taxon>Kribbellaceae</taxon>
        <taxon>Kribbella</taxon>
    </lineage>
</organism>
<evidence type="ECO:0008006" key="3">
    <source>
        <dbReference type="Google" id="ProtNLM"/>
    </source>
</evidence>
<comment type="caution">
    <text evidence="1">The sequence shown here is derived from an EMBL/GenBank/DDBJ whole genome shotgun (WGS) entry which is preliminary data.</text>
</comment>
<dbReference type="InterPro" id="IPR026337">
    <property type="entry name" value="AKG_HExxH"/>
</dbReference>
<dbReference type="Proteomes" id="UP001501319">
    <property type="component" value="Unassembled WGS sequence"/>
</dbReference>
<reference evidence="1 2" key="1">
    <citation type="journal article" date="2019" name="Int. J. Syst. Evol. Microbiol.">
        <title>The Global Catalogue of Microorganisms (GCM) 10K type strain sequencing project: providing services to taxonomists for standard genome sequencing and annotation.</title>
        <authorList>
            <consortium name="The Broad Institute Genomics Platform"/>
            <consortium name="The Broad Institute Genome Sequencing Center for Infectious Disease"/>
            <person name="Wu L."/>
            <person name="Ma J."/>
        </authorList>
    </citation>
    <scope>NUCLEOTIDE SEQUENCE [LARGE SCALE GENOMIC DNA]</scope>
    <source>
        <strain evidence="1 2">JCM 14306</strain>
    </source>
</reference>
<name>A0ABN2F1G0_9ACTN</name>
<evidence type="ECO:0000313" key="2">
    <source>
        <dbReference type="Proteomes" id="UP001501319"/>
    </source>
</evidence>
<dbReference type="NCBIfam" id="TIGR04267">
    <property type="entry name" value="mod_HExxH"/>
    <property type="match status" value="1"/>
</dbReference>